<sequence length="144" mass="15938">MDNEKSYHGCCFCGAVQFTVTGEPVEMGYCHCESCRHWSAGPVNAFTLWKPEAIKVTQGADNIGTYNKTPASYRKWCKTCGGHLFTEHPGMKLIDVYAALLPALPYTPQVHVHYQETVLPLKDGLPKIKDLPKEMGGSGESMDE</sequence>
<evidence type="ECO:0000256" key="4">
    <source>
        <dbReference type="ARBA" id="ARBA00023239"/>
    </source>
</evidence>
<evidence type="ECO:0000256" key="3">
    <source>
        <dbReference type="ARBA" id="ARBA00022833"/>
    </source>
</evidence>
<dbReference type="AlphaFoldDB" id="A0A4Y1YP89"/>
<comment type="similarity">
    <text evidence="1">Belongs to the Gfa family.</text>
</comment>
<dbReference type="Proteomes" id="UP000316473">
    <property type="component" value="Chromosome"/>
</dbReference>
<dbReference type="PROSITE" id="PS51891">
    <property type="entry name" value="CENP_V_GFA"/>
    <property type="match status" value="1"/>
</dbReference>
<dbReference type="KEGG" id="nst:Nstercoris_00902"/>
<accession>A0A4Y1YP89</accession>
<evidence type="ECO:0000313" key="7">
    <source>
        <dbReference type="Proteomes" id="UP000316473"/>
    </source>
</evidence>
<dbReference type="Pfam" id="PF04828">
    <property type="entry name" value="GFA"/>
    <property type="match status" value="1"/>
</dbReference>
<keyword evidence="7" id="KW-1185">Reference proteome</keyword>
<keyword evidence="2" id="KW-0479">Metal-binding</keyword>
<dbReference type="InterPro" id="IPR011057">
    <property type="entry name" value="Mss4-like_sf"/>
</dbReference>
<dbReference type="GO" id="GO:0046872">
    <property type="term" value="F:metal ion binding"/>
    <property type="evidence" value="ECO:0007669"/>
    <property type="project" value="UniProtKB-KW"/>
</dbReference>
<evidence type="ECO:0000259" key="5">
    <source>
        <dbReference type="PROSITE" id="PS51891"/>
    </source>
</evidence>
<organism evidence="6 7">
    <name type="scientific">Nitrosomonas stercoris</name>
    <dbReference type="NCBI Taxonomy" id="1444684"/>
    <lineage>
        <taxon>Bacteria</taxon>
        <taxon>Pseudomonadati</taxon>
        <taxon>Pseudomonadota</taxon>
        <taxon>Betaproteobacteria</taxon>
        <taxon>Nitrosomonadales</taxon>
        <taxon>Nitrosomonadaceae</taxon>
        <taxon>Nitrosomonas</taxon>
    </lineage>
</organism>
<keyword evidence="3" id="KW-0862">Zinc</keyword>
<proteinExistence type="inferred from homology"/>
<name>A0A4Y1YP89_9PROT</name>
<keyword evidence="4" id="KW-0456">Lyase</keyword>
<feature type="domain" description="CENP-V/GFA" evidence="5">
    <location>
        <begin position="7"/>
        <end position="123"/>
    </location>
</feature>
<evidence type="ECO:0000313" key="6">
    <source>
        <dbReference type="EMBL" id="BBL34663.1"/>
    </source>
</evidence>
<reference evidence="6 7" key="1">
    <citation type="submission" date="2019-06" db="EMBL/GenBank/DDBJ databases">
        <title>Nitrosomonas stercoris KYUHI-S whole genome shotgun sequence.</title>
        <authorList>
            <person name="Nakagawa T."/>
            <person name="Tsuchiya Y."/>
            <person name="Takahashi R."/>
        </authorList>
    </citation>
    <scope>NUCLEOTIDE SEQUENCE [LARGE SCALE GENOMIC DNA]</scope>
    <source>
        <strain evidence="6 7">KYUHI-S</strain>
    </source>
</reference>
<dbReference type="GO" id="GO:0016846">
    <property type="term" value="F:carbon-sulfur lyase activity"/>
    <property type="evidence" value="ECO:0007669"/>
    <property type="project" value="InterPro"/>
</dbReference>
<evidence type="ECO:0000256" key="2">
    <source>
        <dbReference type="ARBA" id="ARBA00022723"/>
    </source>
</evidence>
<dbReference type="SUPFAM" id="SSF51316">
    <property type="entry name" value="Mss4-like"/>
    <property type="match status" value="1"/>
</dbReference>
<dbReference type="EMBL" id="AP019755">
    <property type="protein sequence ID" value="BBL34663.1"/>
    <property type="molecule type" value="Genomic_DNA"/>
</dbReference>
<dbReference type="Gene3D" id="3.90.1590.10">
    <property type="entry name" value="glutathione-dependent formaldehyde- activating enzyme (gfa)"/>
    <property type="match status" value="1"/>
</dbReference>
<protein>
    <recommendedName>
        <fullName evidence="5">CENP-V/GFA domain-containing protein</fullName>
    </recommendedName>
</protein>
<dbReference type="InterPro" id="IPR006913">
    <property type="entry name" value="CENP-V/GFA"/>
</dbReference>
<evidence type="ECO:0000256" key="1">
    <source>
        <dbReference type="ARBA" id="ARBA00005495"/>
    </source>
</evidence>
<dbReference type="PANTHER" id="PTHR33337">
    <property type="entry name" value="GFA DOMAIN-CONTAINING PROTEIN"/>
    <property type="match status" value="1"/>
</dbReference>
<gene>
    <name evidence="6" type="ORF">Nstercoris_00902</name>
</gene>
<dbReference type="PANTHER" id="PTHR33337:SF40">
    <property type="entry name" value="CENP-V_GFA DOMAIN-CONTAINING PROTEIN-RELATED"/>
    <property type="match status" value="1"/>
</dbReference>